<organism evidence="1 2">
    <name type="scientific">Rhizobium leguminosarum</name>
    <dbReference type="NCBI Taxonomy" id="384"/>
    <lineage>
        <taxon>Bacteria</taxon>
        <taxon>Pseudomonadati</taxon>
        <taxon>Pseudomonadota</taxon>
        <taxon>Alphaproteobacteria</taxon>
        <taxon>Hyphomicrobiales</taxon>
        <taxon>Rhizobiaceae</taxon>
        <taxon>Rhizobium/Agrobacterium group</taxon>
        <taxon>Rhizobium</taxon>
    </lineage>
</organism>
<sequence>MGIIAQWAWYEHHGLTCSQADQNMMPQSVSGFRTTSYSNYMQHDCLHGIAAEVDRSPMEKILADLPPQDHAFVVVLPDAIKAGRHPVDIAMLLQSAVLPPVTAALRPHQPAELIPRR</sequence>
<evidence type="ECO:0000313" key="1">
    <source>
        <dbReference type="EMBL" id="NEK49959.1"/>
    </source>
</evidence>
<comment type="caution">
    <text evidence="1">The sequence shown here is derived from an EMBL/GenBank/DDBJ whole genome shotgun (WGS) entry which is preliminary data.</text>
</comment>
<gene>
    <name evidence="1" type="ORF">GUK36_11020</name>
</gene>
<proteinExistence type="predicted"/>
<dbReference type="RefSeq" id="WP_155256903.1">
    <property type="nucleotide sequence ID" value="NZ_CP121638.1"/>
</dbReference>
<name>A0A6P0DA68_RHILE</name>
<dbReference type="AlphaFoldDB" id="A0A6P0DA68"/>
<accession>A0A6P0DA68</accession>
<dbReference type="EMBL" id="WXXP01000004">
    <property type="protein sequence ID" value="NEK49959.1"/>
    <property type="molecule type" value="Genomic_DNA"/>
</dbReference>
<reference evidence="1 2" key="1">
    <citation type="submission" date="2020-01" db="EMBL/GenBank/DDBJ databases">
        <title>Rhizobium genotypes associated with high levels of biological nitrogen fixation by grain legumes in a temperate-maritime cropping system.</title>
        <authorList>
            <person name="Maluk M."/>
            <person name="Francesc Ferrando Molina F."/>
            <person name="Lopez Del Egido L."/>
            <person name="Lafos M."/>
            <person name="Langarica-Fuentes A."/>
            <person name="Gebre Yohannes G."/>
            <person name="Young M.W."/>
            <person name="Martin P."/>
            <person name="Gantlett R."/>
            <person name="Kenicer G."/>
            <person name="Hawes C."/>
            <person name="Begg G.S."/>
            <person name="Quilliam R.S."/>
            <person name="Squire G.R."/>
            <person name="Poole P.S."/>
            <person name="Young P.W."/>
            <person name="Iannetta P.M."/>
            <person name="James E.K."/>
        </authorList>
    </citation>
    <scope>NUCLEOTIDE SEQUENCE [LARGE SCALE GENOMIC DNA]</scope>
    <source>
        <strain evidence="1 2">JHI944</strain>
    </source>
</reference>
<dbReference type="Proteomes" id="UP000471409">
    <property type="component" value="Unassembled WGS sequence"/>
</dbReference>
<evidence type="ECO:0000313" key="2">
    <source>
        <dbReference type="Proteomes" id="UP000471409"/>
    </source>
</evidence>
<protein>
    <submittedName>
        <fullName evidence="1">Uncharacterized protein</fullName>
    </submittedName>
</protein>